<dbReference type="InterPro" id="IPR032675">
    <property type="entry name" value="LRR_dom_sf"/>
</dbReference>
<dbReference type="InterPro" id="IPR055414">
    <property type="entry name" value="LRR_R13L4/SHOC2-like"/>
</dbReference>
<dbReference type="Gene3D" id="1.20.5.4130">
    <property type="match status" value="1"/>
</dbReference>
<dbReference type="OMA" id="YLENCYN"/>
<dbReference type="PRINTS" id="PR00364">
    <property type="entry name" value="DISEASERSIST"/>
</dbReference>
<evidence type="ECO:0000256" key="7">
    <source>
        <dbReference type="ARBA" id="ARBA00023054"/>
    </source>
</evidence>
<dbReference type="SMART" id="SM00369">
    <property type="entry name" value="LRR_TYP"/>
    <property type="match status" value="5"/>
</dbReference>
<evidence type="ECO:0008006" key="16">
    <source>
        <dbReference type="Google" id="ProtNLM"/>
    </source>
</evidence>
<evidence type="ECO:0000259" key="11">
    <source>
        <dbReference type="Pfam" id="PF23559"/>
    </source>
</evidence>
<feature type="domain" description="Disease resistance R13L4/SHOC-2-like LRR" evidence="12">
    <location>
        <begin position="542"/>
        <end position="716"/>
    </location>
</feature>
<keyword evidence="4" id="KW-0547">Nucleotide-binding</keyword>
<dbReference type="SUPFAM" id="SSF52058">
    <property type="entry name" value="L domain-like"/>
    <property type="match status" value="2"/>
</dbReference>
<sequence length="1366" mass="153098">MAALGGMLAAAILKVVGDQVGSLIGGQIALQMNLNNDLKKMKMALESVDAVLEDAERRSITDKSTRLWLKRLKDFMYVISDMIDEFEADTQAITQPSARKFSFKKYLAFMIPCLTIGPNITMANRMKNMRDDLKVITDQHKEFKLTDCTNANEPKVTDIRETSSTLETQIVGRTEERDIILASLSESMTEDITILPIYGIGGLGKTTLAKMVYNSSQFNEYSQVWVYVSQTFDVIKIGNSIISQLSEKDKESAYTGKQMIHNSLEKLLANKKILIVLDDLWEDNMSNLEELKDMLKIGKSSNVVVIATTRSEGIAKEISTIQPYKLAPLTDDMCWSIIKQKSAFESRGDKEQLEEIGKVIAMKCAGVALAAKSLGHTLKSMKPGHWESVRDSNIWTASSLEDTSSTQVLASLKLSYSVMPSYLKLCFAYCAIFPKGHKILIDDLIHQWVSLGFSTRELGERYISQLLGLSFLDHFKSSSTFELYDEDVILLTMHDLVHDLARSVMEDEIIFVGNINNAEGSRYHYALLDDCSKPLGSDLSKIRALRFMDCDKYELHDAAFSSAKSLRVLDLSECAIYTLADCIGELKQLRYLNAPRVQDAKIPDSITKLSKLIYLNLHGSPTILALPELIGEIEGLMYLDLSNCSGITKLPESFRRLKKLAHLDLSNCSSIEGISVLLESLTQLEYLNLSYCTNIGDTPEVLCGLSKLQYLNLSNSAYLQCGEEAEFLGALTKIEYLNLSSRECGLKKLPESLGGFSQLKYLNLSGWRYMKKLPRLFGSLKNLLHLDLSRCLMIDGVNEALVGLTSLQHLNLQHTQLSLLPDDLTNLRYLNLSRLGTIPVDYLYDHEFSFHSEETWDILINQICRINLSELEHLDLSGNCNMQKIPESICSLTKLHTLDLSECINLQKIPESICTVGSVKFLYFENCYSLSEIPQLGSSATSLPHFVVRAGSDGSSSNLVLLKSTAPSELEITKLENVKSAGEAHSIKLMEKQSIWKLKLKWTQGVDRFVDDKMLLEKLVPPSTLSTLEISGYNSVIFPGWVVGQLPNLDSLVLRDMPNLEEWDASYSTGEEKVLTRVEIDGCPMLRMKGPLPKSKDWGIICSDNVLSSWDECIVSHTSAYSSSPVTTSISVRDCKGPHQWRWLQHFPGVTYLSIDDCGDLTGSPEITQHLSSLETLRLKDEDMEELPKWLGELPSLKNLKIRGSNGIKELNENMRKLTKLESLTLSFCNSISVLPHWLGELTSLKRIYLYSNGGLRSLPASIQQLTNLRKILLSSCHALEHVVAESEEGKMKLTHNQERESVLPTSLKSLYLSGCDGIKSFPEGIHQLTNLQYLTIKGCPGLEQWCELEETKTFLARIENKTIEF</sequence>
<dbReference type="GO" id="GO:0006952">
    <property type="term" value="P:defense response"/>
    <property type="evidence" value="ECO:0007669"/>
    <property type="project" value="UniProtKB-KW"/>
</dbReference>
<evidence type="ECO:0000313" key="15">
    <source>
        <dbReference type="Proteomes" id="UP000015105"/>
    </source>
</evidence>
<reference evidence="14" key="5">
    <citation type="journal article" date="2021" name="G3 (Bethesda)">
        <title>Aegilops tauschii genome assembly Aet v5.0 features greater sequence contiguity and improved annotation.</title>
        <authorList>
            <person name="Wang L."/>
            <person name="Zhu T."/>
            <person name="Rodriguez J.C."/>
            <person name="Deal K.R."/>
            <person name="Dubcovsky J."/>
            <person name="McGuire P.E."/>
            <person name="Lux T."/>
            <person name="Spannagl M."/>
            <person name="Mayer K.F.X."/>
            <person name="Baldrich P."/>
            <person name="Meyers B.C."/>
            <person name="Huo N."/>
            <person name="Gu Y.Q."/>
            <person name="Zhou H."/>
            <person name="Devos K.M."/>
            <person name="Bennetzen J.L."/>
            <person name="Unver T."/>
            <person name="Budak H."/>
            <person name="Gulick P.J."/>
            <person name="Galiba G."/>
            <person name="Kalapos B."/>
            <person name="Nelson D.R."/>
            <person name="Li P."/>
            <person name="You F.M."/>
            <person name="Luo M.C."/>
            <person name="Dvorak J."/>
        </authorList>
    </citation>
    <scope>NUCLEOTIDE SEQUENCE [LARGE SCALE GENOMIC DNA]</scope>
    <source>
        <strain evidence="14">cv. AL8/78</strain>
    </source>
</reference>
<dbReference type="PANTHER" id="PTHR36766">
    <property type="entry name" value="PLANT BROAD-SPECTRUM MILDEW RESISTANCE PROTEIN RPW8"/>
    <property type="match status" value="1"/>
</dbReference>
<dbReference type="STRING" id="200361.A0A453A3K6"/>
<dbReference type="Pfam" id="PF25019">
    <property type="entry name" value="LRR_R13L1-DRL21"/>
    <property type="match status" value="1"/>
</dbReference>
<reference evidence="15" key="2">
    <citation type="journal article" date="2017" name="Nat. Plants">
        <title>The Aegilops tauschii genome reveals multiple impacts of transposons.</title>
        <authorList>
            <person name="Zhao G."/>
            <person name="Zou C."/>
            <person name="Li K."/>
            <person name="Wang K."/>
            <person name="Li T."/>
            <person name="Gao L."/>
            <person name="Zhang X."/>
            <person name="Wang H."/>
            <person name="Yang Z."/>
            <person name="Liu X."/>
            <person name="Jiang W."/>
            <person name="Mao L."/>
            <person name="Kong X."/>
            <person name="Jiao Y."/>
            <person name="Jia J."/>
        </authorList>
    </citation>
    <scope>NUCLEOTIDE SEQUENCE [LARGE SCALE GENOMIC DNA]</scope>
    <source>
        <strain evidence="15">cv. AL8/78</strain>
    </source>
</reference>
<protein>
    <recommendedName>
        <fullName evidence="16">Disease resistance protein RGA3</fullName>
    </recommendedName>
</protein>
<feature type="domain" description="NB-ARC" evidence="9">
    <location>
        <begin position="180"/>
        <end position="342"/>
    </location>
</feature>
<feature type="chain" id="PRO_5019019740" description="Disease resistance protein RGA3" evidence="8">
    <location>
        <begin position="18"/>
        <end position="1366"/>
    </location>
</feature>
<dbReference type="InterPro" id="IPR003591">
    <property type="entry name" value="Leu-rich_rpt_typical-subtyp"/>
</dbReference>
<name>A0A453A3K6_AEGTS</name>
<feature type="domain" description="Disease resistance R13L4/SHOC-2-like LRR" evidence="12">
    <location>
        <begin position="1143"/>
        <end position="1338"/>
    </location>
</feature>
<keyword evidence="3" id="KW-0677">Repeat</keyword>
<feature type="domain" description="Disease resistance N-terminal" evidence="10">
    <location>
        <begin position="13"/>
        <end position="92"/>
    </location>
</feature>
<dbReference type="SUPFAM" id="SSF52047">
    <property type="entry name" value="RNI-like"/>
    <property type="match status" value="1"/>
</dbReference>
<keyword evidence="15" id="KW-1185">Reference proteome</keyword>
<feature type="domain" description="R13L1/DRL21-like LRR repeat region" evidence="13">
    <location>
        <begin position="968"/>
        <end position="1065"/>
    </location>
</feature>
<keyword evidence="5" id="KW-0611">Plant defense</keyword>
<dbReference type="InterPro" id="IPR056789">
    <property type="entry name" value="LRR_R13L1-DRL21"/>
</dbReference>
<dbReference type="Pfam" id="PF00931">
    <property type="entry name" value="NB-ARC"/>
    <property type="match status" value="1"/>
</dbReference>
<evidence type="ECO:0000256" key="6">
    <source>
        <dbReference type="ARBA" id="ARBA00022840"/>
    </source>
</evidence>
<dbReference type="EnsemblPlants" id="AET1Gv21024800.2">
    <property type="protein sequence ID" value="AET1Gv21024800.2"/>
    <property type="gene ID" value="AET1Gv21024800"/>
</dbReference>
<reference evidence="15" key="1">
    <citation type="journal article" date="2014" name="Science">
        <title>Ancient hybridizations among the ancestral genomes of bread wheat.</title>
        <authorList>
            <consortium name="International Wheat Genome Sequencing Consortium,"/>
            <person name="Marcussen T."/>
            <person name="Sandve S.R."/>
            <person name="Heier L."/>
            <person name="Spannagl M."/>
            <person name="Pfeifer M."/>
            <person name="Jakobsen K.S."/>
            <person name="Wulff B.B."/>
            <person name="Steuernagel B."/>
            <person name="Mayer K.F."/>
            <person name="Olsen O.A."/>
        </authorList>
    </citation>
    <scope>NUCLEOTIDE SEQUENCE [LARGE SCALE GENOMIC DNA]</scope>
    <source>
        <strain evidence="15">cv. AL8/78</strain>
    </source>
</reference>
<dbReference type="InterPro" id="IPR041118">
    <property type="entry name" value="Rx_N"/>
</dbReference>
<evidence type="ECO:0000256" key="3">
    <source>
        <dbReference type="ARBA" id="ARBA00022737"/>
    </source>
</evidence>
<evidence type="ECO:0000256" key="1">
    <source>
        <dbReference type="ARBA" id="ARBA00008894"/>
    </source>
</evidence>
<organism evidence="14 15">
    <name type="scientific">Aegilops tauschii subsp. strangulata</name>
    <name type="common">Goatgrass</name>
    <dbReference type="NCBI Taxonomy" id="200361"/>
    <lineage>
        <taxon>Eukaryota</taxon>
        <taxon>Viridiplantae</taxon>
        <taxon>Streptophyta</taxon>
        <taxon>Embryophyta</taxon>
        <taxon>Tracheophyta</taxon>
        <taxon>Spermatophyta</taxon>
        <taxon>Magnoliopsida</taxon>
        <taxon>Liliopsida</taxon>
        <taxon>Poales</taxon>
        <taxon>Poaceae</taxon>
        <taxon>BOP clade</taxon>
        <taxon>Pooideae</taxon>
        <taxon>Triticodae</taxon>
        <taxon>Triticeae</taxon>
        <taxon>Triticinae</taxon>
        <taxon>Aegilops</taxon>
    </lineage>
</organism>
<keyword evidence="6" id="KW-0067">ATP-binding</keyword>
<keyword evidence="7" id="KW-0175">Coiled coil</keyword>
<comment type="similarity">
    <text evidence="1">Belongs to the disease resistance NB-LRR family.</text>
</comment>
<reference evidence="14" key="3">
    <citation type="journal article" date="2017" name="Nature">
        <title>Genome sequence of the progenitor of the wheat D genome Aegilops tauschii.</title>
        <authorList>
            <person name="Luo M.C."/>
            <person name="Gu Y.Q."/>
            <person name="Puiu D."/>
            <person name="Wang H."/>
            <person name="Twardziok S.O."/>
            <person name="Deal K.R."/>
            <person name="Huo N."/>
            <person name="Zhu T."/>
            <person name="Wang L."/>
            <person name="Wang Y."/>
            <person name="McGuire P.E."/>
            <person name="Liu S."/>
            <person name="Long H."/>
            <person name="Ramasamy R.K."/>
            <person name="Rodriguez J.C."/>
            <person name="Van S.L."/>
            <person name="Yuan L."/>
            <person name="Wang Z."/>
            <person name="Xia Z."/>
            <person name="Xiao L."/>
            <person name="Anderson O.D."/>
            <person name="Ouyang S."/>
            <person name="Liang Y."/>
            <person name="Zimin A.V."/>
            <person name="Pertea G."/>
            <person name="Qi P."/>
            <person name="Bennetzen J.L."/>
            <person name="Dai X."/>
            <person name="Dawson M.W."/>
            <person name="Muller H.G."/>
            <person name="Kugler K."/>
            <person name="Rivarola-Duarte L."/>
            <person name="Spannagl M."/>
            <person name="Mayer K.F.X."/>
            <person name="Lu F.H."/>
            <person name="Bevan M.W."/>
            <person name="Leroy P."/>
            <person name="Li P."/>
            <person name="You F.M."/>
            <person name="Sun Q."/>
            <person name="Liu Z."/>
            <person name="Lyons E."/>
            <person name="Wicker T."/>
            <person name="Salzberg S.L."/>
            <person name="Devos K.M."/>
            <person name="Dvorak J."/>
        </authorList>
    </citation>
    <scope>NUCLEOTIDE SEQUENCE [LARGE SCALE GENOMIC DNA]</scope>
    <source>
        <strain evidence="14">cv. AL8/78</strain>
    </source>
</reference>
<dbReference type="InterPro" id="IPR042197">
    <property type="entry name" value="Apaf_helical"/>
</dbReference>
<dbReference type="Pfam" id="PF23598">
    <property type="entry name" value="LRR_14"/>
    <property type="match status" value="2"/>
</dbReference>
<dbReference type="RefSeq" id="XP_020197086.1">
    <property type="nucleotide sequence ID" value="XM_020341497.4"/>
</dbReference>
<dbReference type="InterPro" id="IPR036388">
    <property type="entry name" value="WH-like_DNA-bd_sf"/>
</dbReference>
<evidence type="ECO:0000259" key="10">
    <source>
        <dbReference type="Pfam" id="PF18052"/>
    </source>
</evidence>
<proteinExistence type="inferred from homology"/>
<dbReference type="Gene3D" id="3.40.50.300">
    <property type="entry name" value="P-loop containing nucleotide triphosphate hydrolases"/>
    <property type="match status" value="1"/>
</dbReference>
<dbReference type="OrthoDB" id="627179at2759"/>
<dbReference type="Gene3D" id="1.10.8.430">
    <property type="entry name" value="Helical domain of apoptotic protease-activating factors"/>
    <property type="match status" value="1"/>
</dbReference>
<accession>A0A453A3K6</accession>
<evidence type="ECO:0000256" key="8">
    <source>
        <dbReference type="SAM" id="SignalP"/>
    </source>
</evidence>
<dbReference type="KEGG" id="ats:109782871"/>
<evidence type="ECO:0000313" key="14">
    <source>
        <dbReference type="EnsemblPlants" id="AET1Gv21024800.2"/>
    </source>
</evidence>
<dbReference type="InterPro" id="IPR006553">
    <property type="entry name" value="Leu-rich_rpt_Cys-con_subtyp"/>
</dbReference>
<evidence type="ECO:0000259" key="13">
    <source>
        <dbReference type="Pfam" id="PF25019"/>
    </source>
</evidence>
<dbReference type="SUPFAM" id="SSF52540">
    <property type="entry name" value="P-loop containing nucleoside triphosphate hydrolases"/>
    <property type="match status" value="1"/>
</dbReference>
<dbReference type="Pfam" id="PF18052">
    <property type="entry name" value="Rx_N"/>
    <property type="match status" value="1"/>
</dbReference>
<dbReference type="GO" id="GO:0043531">
    <property type="term" value="F:ADP binding"/>
    <property type="evidence" value="ECO:0007669"/>
    <property type="project" value="InterPro"/>
</dbReference>
<keyword evidence="8" id="KW-0732">Signal</keyword>
<evidence type="ECO:0000256" key="2">
    <source>
        <dbReference type="ARBA" id="ARBA00022614"/>
    </source>
</evidence>
<evidence type="ECO:0000259" key="9">
    <source>
        <dbReference type="Pfam" id="PF00931"/>
    </source>
</evidence>
<dbReference type="InterPro" id="IPR027417">
    <property type="entry name" value="P-loop_NTPase"/>
</dbReference>
<dbReference type="GeneID" id="109782871"/>
<feature type="signal peptide" evidence="8">
    <location>
        <begin position="1"/>
        <end position="17"/>
    </location>
</feature>
<dbReference type="Gene3D" id="1.10.10.10">
    <property type="entry name" value="Winged helix-like DNA-binding domain superfamily/Winged helix DNA-binding domain"/>
    <property type="match status" value="1"/>
</dbReference>
<dbReference type="PANTHER" id="PTHR36766:SF73">
    <property type="entry name" value="NB-ARC DOMAIN-CONTAINING PROTEIN"/>
    <property type="match status" value="1"/>
</dbReference>
<dbReference type="InterPro" id="IPR002182">
    <property type="entry name" value="NB-ARC"/>
</dbReference>
<evidence type="ECO:0000256" key="4">
    <source>
        <dbReference type="ARBA" id="ARBA00022741"/>
    </source>
</evidence>
<dbReference type="Proteomes" id="UP000015105">
    <property type="component" value="Chromosome 1D"/>
</dbReference>
<dbReference type="Gramene" id="AET1Gv21024800.2">
    <property type="protein sequence ID" value="AET1Gv21024800.2"/>
    <property type="gene ID" value="AET1Gv21024800"/>
</dbReference>
<evidence type="ECO:0000259" key="12">
    <source>
        <dbReference type="Pfam" id="PF23598"/>
    </source>
</evidence>
<dbReference type="Pfam" id="PF00560">
    <property type="entry name" value="LRR_1"/>
    <property type="match status" value="2"/>
</dbReference>
<dbReference type="GO" id="GO:0051707">
    <property type="term" value="P:response to other organism"/>
    <property type="evidence" value="ECO:0007669"/>
    <property type="project" value="UniProtKB-ARBA"/>
</dbReference>
<dbReference type="SMART" id="SM00367">
    <property type="entry name" value="LRR_CC"/>
    <property type="match status" value="5"/>
</dbReference>
<dbReference type="InterPro" id="IPR001611">
    <property type="entry name" value="Leu-rich_rpt"/>
</dbReference>
<dbReference type="GO" id="GO:0005524">
    <property type="term" value="F:ATP binding"/>
    <property type="evidence" value="ECO:0007669"/>
    <property type="project" value="UniProtKB-KW"/>
</dbReference>
<reference evidence="14" key="4">
    <citation type="submission" date="2019-03" db="UniProtKB">
        <authorList>
            <consortium name="EnsemblPlants"/>
        </authorList>
    </citation>
    <scope>IDENTIFICATION</scope>
</reference>
<dbReference type="InterPro" id="IPR058922">
    <property type="entry name" value="WHD_DRP"/>
</dbReference>
<dbReference type="Gene3D" id="3.80.10.10">
    <property type="entry name" value="Ribonuclease Inhibitor"/>
    <property type="match status" value="3"/>
</dbReference>
<keyword evidence="2" id="KW-0433">Leucine-rich repeat</keyword>
<evidence type="ECO:0000256" key="5">
    <source>
        <dbReference type="ARBA" id="ARBA00022821"/>
    </source>
</evidence>
<feature type="domain" description="Disease resistance protein winged helix" evidence="11">
    <location>
        <begin position="432"/>
        <end position="501"/>
    </location>
</feature>
<dbReference type="Pfam" id="PF23559">
    <property type="entry name" value="WHD_DRP"/>
    <property type="match status" value="1"/>
</dbReference>